<dbReference type="GO" id="GO:0005507">
    <property type="term" value="F:copper ion binding"/>
    <property type="evidence" value="ECO:0007669"/>
    <property type="project" value="InterPro"/>
</dbReference>
<dbReference type="InterPro" id="IPR018152">
    <property type="entry name" value="SOD_Cu/Zn_BS"/>
</dbReference>
<dbReference type="Proteomes" id="UP000182945">
    <property type="component" value="Chromosome"/>
</dbReference>
<keyword evidence="5" id="KW-0732">Signal</keyword>
<dbReference type="PROSITE" id="PS51257">
    <property type="entry name" value="PROKAR_LIPOPROTEIN"/>
    <property type="match status" value="1"/>
</dbReference>
<dbReference type="InterPro" id="IPR036423">
    <property type="entry name" value="SOD-like_Cu/Zn_dom_sf"/>
</dbReference>
<feature type="compositionally biased region" description="Basic and acidic residues" evidence="4">
    <location>
        <begin position="47"/>
        <end position="56"/>
    </location>
</feature>
<accession>A0AAC9J6E8</accession>
<feature type="signal peptide" evidence="5">
    <location>
        <begin position="1"/>
        <end position="21"/>
    </location>
</feature>
<feature type="chain" id="PRO_5042091519" description="Superoxide dismutase [Cu-Zn]" evidence="5">
    <location>
        <begin position="22"/>
        <end position="203"/>
    </location>
</feature>
<dbReference type="PRINTS" id="PR00068">
    <property type="entry name" value="CUZNDISMTASE"/>
</dbReference>
<dbReference type="Pfam" id="PF00080">
    <property type="entry name" value="Sod_Cu"/>
    <property type="match status" value="1"/>
</dbReference>
<dbReference type="KEGG" id="vhl:BME96_17385"/>
<comment type="cofactor">
    <cofactor evidence="3">
        <name>Zn(2+)</name>
        <dbReference type="ChEBI" id="CHEBI:29105"/>
    </cofactor>
    <text evidence="3">Binds 1 zinc ion per subunit.</text>
</comment>
<dbReference type="CDD" id="cd00305">
    <property type="entry name" value="Cu-Zn_Superoxide_Dismutase"/>
    <property type="match status" value="1"/>
</dbReference>
<keyword evidence="3" id="KW-0479">Metal-binding</keyword>
<reference evidence="7 8" key="1">
    <citation type="submission" date="2016-11" db="EMBL/GenBank/DDBJ databases">
        <title>Complete genome sequencing of Virgibacillus halodenitrificans PDB-F2.</title>
        <authorList>
            <person name="Sun Z."/>
            <person name="Zhou Y."/>
            <person name="Li H."/>
        </authorList>
    </citation>
    <scope>NUCLEOTIDE SEQUENCE [LARGE SCALE GENOMIC DNA]</scope>
    <source>
        <strain evidence="7 8">PDB-F2</strain>
    </source>
</reference>
<keyword evidence="3" id="KW-0862">Zinc</keyword>
<evidence type="ECO:0000256" key="5">
    <source>
        <dbReference type="SAM" id="SignalP"/>
    </source>
</evidence>
<evidence type="ECO:0000256" key="1">
    <source>
        <dbReference type="ARBA" id="ARBA00010457"/>
    </source>
</evidence>
<dbReference type="InterPro" id="IPR001424">
    <property type="entry name" value="SOD_Cu_Zn_dom"/>
</dbReference>
<protein>
    <recommendedName>
        <fullName evidence="3">Superoxide dismutase [Cu-Zn]</fullName>
        <ecNumber evidence="3">1.15.1.1</ecNumber>
    </recommendedName>
</protein>
<keyword evidence="3" id="KW-0560">Oxidoreductase</keyword>
<dbReference type="PANTHER" id="PTHR10003">
    <property type="entry name" value="SUPEROXIDE DISMUTASE CU-ZN -RELATED"/>
    <property type="match status" value="1"/>
</dbReference>
<dbReference type="PROSITE" id="PS00332">
    <property type="entry name" value="SOD_CU_ZN_2"/>
    <property type="match status" value="1"/>
</dbReference>
<comment type="similarity">
    <text evidence="1 3">Belongs to the Cu-Zn superoxide dismutase family.</text>
</comment>
<comment type="function">
    <text evidence="2">Destroys radicals which are normally produced within the cells and which are toxic to biological systems. May play a role in favoring mycobacterial survival in phagocytes.</text>
</comment>
<comment type="catalytic activity">
    <reaction evidence="3">
        <text>2 superoxide + 2 H(+) = H2O2 + O2</text>
        <dbReference type="Rhea" id="RHEA:20696"/>
        <dbReference type="ChEBI" id="CHEBI:15378"/>
        <dbReference type="ChEBI" id="CHEBI:15379"/>
        <dbReference type="ChEBI" id="CHEBI:16240"/>
        <dbReference type="ChEBI" id="CHEBI:18421"/>
        <dbReference type="EC" id="1.15.1.1"/>
    </reaction>
</comment>
<comment type="cofactor">
    <cofactor evidence="3">
        <name>Cu cation</name>
        <dbReference type="ChEBI" id="CHEBI:23378"/>
    </cofactor>
    <text evidence="3">Binds 1 copper ion per subunit.</text>
</comment>
<evidence type="ECO:0000313" key="8">
    <source>
        <dbReference type="Proteomes" id="UP000182945"/>
    </source>
</evidence>
<sequence length="203" mass="21532">MKRSLLLVFSVLLIMVLAACGGNEEEKPNKDNNQENEESSETMADQNKSDSTDKEDVLVSLKNKDGEVVATATLTEDEEGVHVALEGEKLPAGTHGFHIHEKGACEAPDFKSAGGHFNPTDAKHGFDVPEGPHAGDMKNIEVGEDGTVQTERLADMVTLKKGEANSLFKEGGTALVIHSGADDYKSQPSGDAGERIACGVIGE</sequence>
<gene>
    <name evidence="7" type="ORF">BME96_17385</name>
</gene>
<dbReference type="EMBL" id="CP017962">
    <property type="protein sequence ID" value="APC49859.1"/>
    <property type="molecule type" value="Genomic_DNA"/>
</dbReference>
<feature type="region of interest" description="Disordered" evidence="4">
    <location>
        <begin position="23"/>
        <end position="56"/>
    </location>
</feature>
<dbReference type="GeneID" id="71516185"/>
<dbReference type="Gene3D" id="2.60.40.200">
    <property type="entry name" value="Superoxide dismutase, copper/zinc binding domain"/>
    <property type="match status" value="1"/>
</dbReference>
<dbReference type="GO" id="GO:0004784">
    <property type="term" value="F:superoxide dismutase activity"/>
    <property type="evidence" value="ECO:0007669"/>
    <property type="project" value="UniProtKB-EC"/>
</dbReference>
<evidence type="ECO:0000259" key="6">
    <source>
        <dbReference type="Pfam" id="PF00080"/>
    </source>
</evidence>
<dbReference type="InterPro" id="IPR024134">
    <property type="entry name" value="SOD_Cu/Zn_/chaperone"/>
</dbReference>
<dbReference type="EC" id="1.15.1.1" evidence="3"/>
<feature type="domain" description="Superoxide dismutase copper/zinc binding" evidence="6">
    <location>
        <begin position="70"/>
        <end position="201"/>
    </location>
</feature>
<feature type="compositionally biased region" description="Basic and acidic residues" evidence="4">
    <location>
        <begin position="24"/>
        <end position="33"/>
    </location>
</feature>
<evidence type="ECO:0000256" key="4">
    <source>
        <dbReference type="SAM" id="MobiDB-lite"/>
    </source>
</evidence>
<keyword evidence="3" id="KW-0186">Copper</keyword>
<dbReference type="SUPFAM" id="SSF49329">
    <property type="entry name" value="Cu,Zn superoxide dismutase-like"/>
    <property type="match status" value="1"/>
</dbReference>
<evidence type="ECO:0000313" key="7">
    <source>
        <dbReference type="EMBL" id="APC49859.1"/>
    </source>
</evidence>
<evidence type="ECO:0000256" key="2">
    <source>
        <dbReference type="ARBA" id="ARBA00024900"/>
    </source>
</evidence>
<evidence type="ECO:0000256" key="3">
    <source>
        <dbReference type="RuleBase" id="RU000393"/>
    </source>
</evidence>
<organism evidence="7 8">
    <name type="scientific">Virgibacillus halodenitrificans</name>
    <name type="common">Bacillus halodenitrificans</name>
    <dbReference type="NCBI Taxonomy" id="1482"/>
    <lineage>
        <taxon>Bacteria</taxon>
        <taxon>Bacillati</taxon>
        <taxon>Bacillota</taxon>
        <taxon>Bacilli</taxon>
        <taxon>Bacillales</taxon>
        <taxon>Bacillaceae</taxon>
        <taxon>Virgibacillus</taxon>
    </lineage>
</organism>
<dbReference type="RefSeq" id="WP_071649771.1">
    <property type="nucleotide sequence ID" value="NZ_CP017962.1"/>
</dbReference>
<proteinExistence type="inferred from homology"/>
<name>A0AAC9J6E8_VIRHA</name>
<dbReference type="AlphaFoldDB" id="A0AAC9J6E8"/>